<evidence type="ECO:0000313" key="3">
    <source>
        <dbReference type="EMBL" id="PTE19977.1"/>
    </source>
</evidence>
<accession>A0A2T4JQC8</accession>
<dbReference type="InterPro" id="IPR002881">
    <property type="entry name" value="DUF58"/>
</dbReference>
<keyword evidence="4" id="KW-1185">Reference proteome</keyword>
<evidence type="ECO:0000256" key="1">
    <source>
        <dbReference type="SAM" id="MobiDB-lite"/>
    </source>
</evidence>
<feature type="domain" description="DUF58" evidence="2">
    <location>
        <begin position="50"/>
        <end position="218"/>
    </location>
</feature>
<dbReference type="PANTHER" id="PTHR33608">
    <property type="entry name" value="BLL2464 PROTEIN"/>
    <property type="match status" value="1"/>
</dbReference>
<comment type="caution">
    <text evidence="3">The sequence shown here is derived from an EMBL/GenBank/DDBJ whole genome shotgun (WGS) entry which is preliminary data.</text>
</comment>
<dbReference type="RefSeq" id="WP_107665567.1">
    <property type="nucleotide sequence ID" value="NZ_PZKG01000154.1"/>
</dbReference>
<gene>
    <name evidence="3" type="ORF">C5F48_20035</name>
</gene>
<protein>
    <submittedName>
        <fullName evidence="3">DUF58 domain-containing protein</fullName>
    </submittedName>
</protein>
<dbReference type="AlphaFoldDB" id="A0A2T4JQC8"/>
<evidence type="ECO:0000313" key="4">
    <source>
        <dbReference type="Proteomes" id="UP000241010"/>
    </source>
</evidence>
<dbReference type="OrthoDB" id="9776116at2"/>
<sequence>MPGSPHEVSVEALLALGPMAGRLPHAAPELARRPGVTATRPRGQGHEIREVRPYAEGDDLRHLDAAATARTGALQVRSFHEDRDRTVLLIADFRRPMLWGTVRFRSVACAEALAIAGWQAVGDGGSAGVAALTDAGIQSEKPASRVRGMARVAGCLARAHLIAGRAVHHPVRDLAPDLMRAARLAPRGATVVLASALDQPGPGLEAALGAIQRRGPLRLMLPVDPFEAAPPREALPFLTAAGQTARGAFDALPEARAALLARLALLGIGVEILATDRPAEAA</sequence>
<organism evidence="3 4">
    <name type="scientific">Cereibacter changlensis JA139</name>
    <dbReference type="NCBI Taxonomy" id="1188249"/>
    <lineage>
        <taxon>Bacteria</taxon>
        <taxon>Pseudomonadati</taxon>
        <taxon>Pseudomonadota</taxon>
        <taxon>Alphaproteobacteria</taxon>
        <taxon>Rhodobacterales</taxon>
        <taxon>Paracoccaceae</taxon>
        <taxon>Cereibacter</taxon>
    </lineage>
</organism>
<feature type="region of interest" description="Disordered" evidence="1">
    <location>
        <begin position="27"/>
        <end position="47"/>
    </location>
</feature>
<evidence type="ECO:0000259" key="2">
    <source>
        <dbReference type="Pfam" id="PF01882"/>
    </source>
</evidence>
<dbReference type="Pfam" id="PF01882">
    <property type="entry name" value="DUF58"/>
    <property type="match status" value="1"/>
</dbReference>
<dbReference type="PANTHER" id="PTHR33608:SF12">
    <property type="entry name" value="DUF58 DOMAIN-CONTAINING PROTEIN"/>
    <property type="match status" value="1"/>
</dbReference>
<dbReference type="Proteomes" id="UP000241010">
    <property type="component" value="Unassembled WGS sequence"/>
</dbReference>
<proteinExistence type="predicted"/>
<name>A0A2T4JQC8_9RHOB</name>
<dbReference type="EMBL" id="PZKG01000154">
    <property type="protein sequence ID" value="PTE19977.1"/>
    <property type="molecule type" value="Genomic_DNA"/>
</dbReference>
<reference evidence="3 4" key="1">
    <citation type="submission" date="2018-03" db="EMBL/GenBank/DDBJ databases">
        <title>Cereibacter changlensis.</title>
        <authorList>
            <person name="Meyer T.E."/>
            <person name="Miller S."/>
            <person name="Lodha T."/>
            <person name="Gandham S."/>
            <person name="Chintalapati S."/>
            <person name="Chintalapati V.R."/>
        </authorList>
    </citation>
    <scope>NUCLEOTIDE SEQUENCE [LARGE SCALE GENOMIC DNA]</scope>
    <source>
        <strain evidence="3 4">JA139</strain>
    </source>
</reference>